<evidence type="ECO:0008006" key="5">
    <source>
        <dbReference type="Google" id="ProtNLM"/>
    </source>
</evidence>
<proteinExistence type="predicted"/>
<name>A0ABX6P0X0_AERME</name>
<keyword evidence="2" id="KW-0804">Transcription</keyword>
<dbReference type="Proteomes" id="UP000502657">
    <property type="component" value="Plasmid pAeme5"/>
</dbReference>
<evidence type="ECO:0000256" key="1">
    <source>
        <dbReference type="ARBA" id="ARBA00023015"/>
    </source>
</evidence>
<evidence type="ECO:0000313" key="4">
    <source>
        <dbReference type="Proteomes" id="UP000502657"/>
    </source>
</evidence>
<dbReference type="RefSeq" id="WP_171270135.1">
    <property type="nucleotide sequence ID" value="NZ_CP038446.1"/>
</dbReference>
<reference evidence="3 4" key="1">
    <citation type="submission" date="2019-03" db="EMBL/GenBank/DDBJ databases">
        <title>Novel transposon Tn6433 accelerates the dissemination of tet(E) in Aeromonas from aerobic biofilm under oxytetracycline stress.</title>
        <authorList>
            <person name="Shi Y."/>
            <person name="Tian Z."/>
            <person name="Zhang Y."/>
            <person name="Zhang H."/>
            <person name="Yang M."/>
        </authorList>
    </citation>
    <scope>NUCLEOTIDE SEQUENCE [LARGE SCALE GENOMIC DNA]</scope>
    <source>
        <strain evidence="3 4">R50-22</strain>
        <plasmid evidence="4">paeme5</plasmid>
    </source>
</reference>
<evidence type="ECO:0000256" key="2">
    <source>
        <dbReference type="ARBA" id="ARBA00023163"/>
    </source>
</evidence>
<dbReference type="EMBL" id="CP038449">
    <property type="protein sequence ID" value="QJT41305.1"/>
    <property type="molecule type" value="Genomic_DNA"/>
</dbReference>
<dbReference type="InterPro" id="IPR004356">
    <property type="entry name" value="Adhesin_operon_reg_prot"/>
</dbReference>
<organism evidence="3 4">
    <name type="scientific">Aeromonas media</name>
    <dbReference type="NCBI Taxonomy" id="651"/>
    <lineage>
        <taxon>Bacteria</taxon>
        <taxon>Pseudomonadati</taxon>
        <taxon>Pseudomonadota</taxon>
        <taxon>Gammaproteobacteria</taxon>
        <taxon>Aeromonadales</taxon>
        <taxon>Aeromonadaceae</taxon>
        <taxon>Aeromonas</taxon>
    </lineage>
</organism>
<sequence>MTNAQFDLLLKLTSIRSDDIKAAARAVLVDGETQKAAAAAHNVNEGQLSRRLTVIREIEEIVIGLSMFYQKG</sequence>
<dbReference type="Gene3D" id="1.10.10.2690">
    <property type="match status" value="1"/>
</dbReference>
<dbReference type="InterPro" id="IPR053721">
    <property type="entry name" value="Fimbrial_Adhesin_Reg"/>
</dbReference>
<geneLocation type="plasmid" evidence="4">
    <name>paeme5</name>
</geneLocation>
<accession>A0ABX6P0X0</accession>
<gene>
    <name evidence="3" type="ORF">E4188_22680</name>
</gene>
<evidence type="ECO:0000313" key="3">
    <source>
        <dbReference type="EMBL" id="QJT41305.1"/>
    </source>
</evidence>
<protein>
    <recommendedName>
        <fullName evidence="5">TrfB transcriptional repressor protein domain-containing protein</fullName>
    </recommendedName>
</protein>
<keyword evidence="3" id="KW-0614">Plasmid</keyword>
<keyword evidence="1" id="KW-0805">Transcription regulation</keyword>
<keyword evidence="4" id="KW-1185">Reference proteome</keyword>
<dbReference type="Pfam" id="PF03333">
    <property type="entry name" value="PapB"/>
    <property type="match status" value="1"/>
</dbReference>